<dbReference type="Proteomes" id="UP000265566">
    <property type="component" value="Chromosome 8"/>
</dbReference>
<dbReference type="PANTHER" id="PTHR21405:SF0">
    <property type="entry name" value="TETRATRICOPEPTIDE REPEAT PROTEIN 36"/>
    <property type="match status" value="1"/>
</dbReference>
<sequence>MASTTEAIIQFGILILTLSLFFLTHYLRNQKTHNKTRTRNKTHQPEPTRHLNQALHHLNRARSTTNRSQHAKNSLFEANQALSISPRDPSIHILRAKALHLMNHRTAAIKSLDTAFSLPSAKMLSSEERADALVFRAEMKLEVNRRRRVESAMEDIVEAIGLSGGEECENLEALCLLGKCYEWKGMREEAKNVFQKVLDFEPDSVEALGGLKRLGP</sequence>
<evidence type="ECO:0000256" key="1">
    <source>
        <dbReference type="ARBA" id="ARBA00006995"/>
    </source>
</evidence>
<evidence type="ECO:0000313" key="4">
    <source>
        <dbReference type="EMBL" id="KEH20108.1"/>
    </source>
</evidence>
<dbReference type="STRING" id="3880.A0A072TTC4"/>
<dbReference type="KEGG" id="mtr:25501409"/>
<accession>A0A072TTC4</accession>
<comment type="similarity">
    <text evidence="1">Belongs to the TTC36 family.</text>
</comment>
<dbReference type="EMBL" id="PSQE01000008">
    <property type="protein sequence ID" value="RHN41551.1"/>
    <property type="molecule type" value="Genomic_DNA"/>
</dbReference>
<dbReference type="InterPro" id="IPR011990">
    <property type="entry name" value="TPR-like_helical_dom_sf"/>
</dbReference>
<dbReference type="HOGENOM" id="CLU_081991_0_0_1"/>
<keyword evidence="7" id="KW-1185">Reference proteome</keyword>
<organism evidence="4 7">
    <name type="scientific">Medicago truncatula</name>
    <name type="common">Barrel medic</name>
    <name type="synonym">Medicago tribuloides</name>
    <dbReference type="NCBI Taxonomy" id="3880"/>
    <lineage>
        <taxon>Eukaryota</taxon>
        <taxon>Viridiplantae</taxon>
        <taxon>Streptophyta</taxon>
        <taxon>Embryophyta</taxon>
        <taxon>Tracheophyta</taxon>
        <taxon>Spermatophyta</taxon>
        <taxon>Magnoliopsida</taxon>
        <taxon>eudicotyledons</taxon>
        <taxon>Gunneridae</taxon>
        <taxon>Pentapetalae</taxon>
        <taxon>rosids</taxon>
        <taxon>fabids</taxon>
        <taxon>Fabales</taxon>
        <taxon>Fabaceae</taxon>
        <taxon>Papilionoideae</taxon>
        <taxon>50 kb inversion clade</taxon>
        <taxon>NPAAA clade</taxon>
        <taxon>Hologalegina</taxon>
        <taxon>IRL clade</taxon>
        <taxon>Trifolieae</taxon>
        <taxon>Medicago</taxon>
    </lineage>
</organism>
<feature type="transmembrane region" description="Helical" evidence="3">
    <location>
        <begin position="7"/>
        <end position="27"/>
    </location>
</feature>
<dbReference type="InterPro" id="IPR019734">
    <property type="entry name" value="TPR_rpt"/>
</dbReference>
<dbReference type="PROSITE" id="PS50005">
    <property type="entry name" value="TPR"/>
    <property type="match status" value="1"/>
</dbReference>
<keyword evidence="5" id="KW-0808">Transferase</keyword>
<keyword evidence="3" id="KW-1133">Transmembrane helix</keyword>
<evidence type="ECO:0000256" key="2">
    <source>
        <dbReference type="PROSITE-ProRule" id="PRU00339"/>
    </source>
</evidence>
<feature type="repeat" description="TPR" evidence="2">
    <location>
        <begin position="171"/>
        <end position="204"/>
    </location>
</feature>
<name>A0A072TTC4_MEDTR</name>
<gene>
    <name evidence="6" type="primary">25501409</name>
    <name evidence="4" type="ordered locus">MTR_8g068400</name>
    <name evidence="5" type="ORF">MtrunA17_Chr8g0367261</name>
</gene>
<dbReference type="EMBL" id="CM001224">
    <property type="protein sequence ID" value="KEH20108.1"/>
    <property type="molecule type" value="Genomic_DNA"/>
</dbReference>
<reference evidence="6" key="3">
    <citation type="submission" date="2015-04" db="UniProtKB">
        <authorList>
            <consortium name="EnsemblPlants"/>
        </authorList>
    </citation>
    <scope>IDENTIFICATION</scope>
    <source>
        <strain evidence="6">cv. Jemalong A17</strain>
    </source>
</reference>
<reference evidence="4 7" key="1">
    <citation type="journal article" date="2011" name="Nature">
        <title>The Medicago genome provides insight into the evolution of rhizobial symbioses.</title>
        <authorList>
            <person name="Young N.D."/>
            <person name="Debelle F."/>
            <person name="Oldroyd G.E."/>
            <person name="Geurts R."/>
            <person name="Cannon S.B."/>
            <person name="Udvardi M.K."/>
            <person name="Benedito V.A."/>
            <person name="Mayer K.F."/>
            <person name="Gouzy J."/>
            <person name="Schoof H."/>
            <person name="Van de Peer Y."/>
            <person name="Proost S."/>
            <person name="Cook D.R."/>
            <person name="Meyers B.C."/>
            <person name="Spannagl M."/>
            <person name="Cheung F."/>
            <person name="De Mita S."/>
            <person name="Krishnakumar V."/>
            <person name="Gundlach H."/>
            <person name="Zhou S."/>
            <person name="Mudge J."/>
            <person name="Bharti A.K."/>
            <person name="Murray J.D."/>
            <person name="Naoumkina M.A."/>
            <person name="Rosen B."/>
            <person name="Silverstein K.A."/>
            <person name="Tang H."/>
            <person name="Rombauts S."/>
            <person name="Zhao P.X."/>
            <person name="Zhou P."/>
            <person name="Barbe V."/>
            <person name="Bardou P."/>
            <person name="Bechner M."/>
            <person name="Bellec A."/>
            <person name="Berger A."/>
            <person name="Berges H."/>
            <person name="Bidwell S."/>
            <person name="Bisseling T."/>
            <person name="Choisne N."/>
            <person name="Couloux A."/>
            <person name="Denny R."/>
            <person name="Deshpande S."/>
            <person name="Dai X."/>
            <person name="Doyle J.J."/>
            <person name="Dudez A.M."/>
            <person name="Farmer A.D."/>
            <person name="Fouteau S."/>
            <person name="Franken C."/>
            <person name="Gibelin C."/>
            <person name="Gish J."/>
            <person name="Goldstein S."/>
            <person name="Gonzalez A.J."/>
            <person name="Green P.J."/>
            <person name="Hallab A."/>
            <person name="Hartog M."/>
            <person name="Hua A."/>
            <person name="Humphray S.J."/>
            <person name="Jeong D.H."/>
            <person name="Jing Y."/>
            <person name="Jocker A."/>
            <person name="Kenton S.M."/>
            <person name="Kim D.J."/>
            <person name="Klee K."/>
            <person name="Lai H."/>
            <person name="Lang C."/>
            <person name="Lin S."/>
            <person name="Macmil S.L."/>
            <person name="Magdelenat G."/>
            <person name="Matthews L."/>
            <person name="McCorrison J."/>
            <person name="Monaghan E.L."/>
            <person name="Mun J.H."/>
            <person name="Najar F.Z."/>
            <person name="Nicholson C."/>
            <person name="Noirot C."/>
            <person name="O'Bleness M."/>
            <person name="Paule C.R."/>
            <person name="Poulain J."/>
            <person name="Prion F."/>
            <person name="Qin B."/>
            <person name="Qu C."/>
            <person name="Retzel E.F."/>
            <person name="Riddle C."/>
            <person name="Sallet E."/>
            <person name="Samain S."/>
            <person name="Samson N."/>
            <person name="Sanders I."/>
            <person name="Saurat O."/>
            <person name="Scarpelli C."/>
            <person name="Schiex T."/>
            <person name="Segurens B."/>
            <person name="Severin A.J."/>
            <person name="Sherrier D.J."/>
            <person name="Shi R."/>
            <person name="Sims S."/>
            <person name="Singer S.R."/>
            <person name="Sinharoy S."/>
            <person name="Sterck L."/>
            <person name="Viollet A."/>
            <person name="Wang B.B."/>
            <person name="Wang K."/>
            <person name="Wang M."/>
            <person name="Wang X."/>
            <person name="Warfsmann J."/>
            <person name="Weissenbach J."/>
            <person name="White D.D."/>
            <person name="White J.D."/>
            <person name="Wiley G.B."/>
            <person name="Wincker P."/>
            <person name="Xing Y."/>
            <person name="Yang L."/>
            <person name="Yao Z."/>
            <person name="Ying F."/>
            <person name="Zhai J."/>
            <person name="Zhou L."/>
            <person name="Zuber A."/>
            <person name="Denarie J."/>
            <person name="Dixon R.A."/>
            <person name="May G.D."/>
            <person name="Schwartz D.C."/>
            <person name="Rogers J."/>
            <person name="Quetier F."/>
            <person name="Town C.D."/>
            <person name="Roe B.A."/>
        </authorList>
    </citation>
    <scope>NUCLEOTIDE SEQUENCE [LARGE SCALE GENOMIC DNA]</scope>
    <source>
        <strain evidence="4">A17</strain>
        <strain evidence="6 7">cv. Jemalong A17</strain>
    </source>
</reference>
<dbReference type="SMART" id="SM00028">
    <property type="entry name" value="TPR"/>
    <property type="match status" value="2"/>
</dbReference>
<reference evidence="5" key="4">
    <citation type="journal article" date="2018" name="Nat. Plants">
        <title>Whole-genome landscape of Medicago truncatula symbiotic genes.</title>
        <authorList>
            <person name="Pecrix Y."/>
            <person name="Gamas P."/>
            <person name="Carrere S."/>
        </authorList>
    </citation>
    <scope>NUCLEOTIDE SEQUENCE</scope>
    <source>
        <tissue evidence="5">Leaves</tissue>
    </source>
</reference>
<dbReference type="GO" id="GO:0016740">
    <property type="term" value="F:transferase activity"/>
    <property type="evidence" value="ECO:0007669"/>
    <property type="project" value="UniProtKB-KW"/>
</dbReference>
<evidence type="ECO:0000256" key="3">
    <source>
        <dbReference type="SAM" id="Phobius"/>
    </source>
</evidence>
<keyword evidence="3" id="KW-0472">Membrane</keyword>
<dbReference type="PANTHER" id="PTHR21405">
    <property type="entry name" value="CDNA SEQUENCE BC021608"/>
    <property type="match status" value="1"/>
</dbReference>
<reference evidence="4 7" key="2">
    <citation type="journal article" date="2014" name="BMC Genomics">
        <title>An improved genome release (version Mt4.0) for the model legume Medicago truncatula.</title>
        <authorList>
            <person name="Tang H."/>
            <person name="Krishnakumar V."/>
            <person name="Bidwell S."/>
            <person name="Rosen B."/>
            <person name="Chan A."/>
            <person name="Zhou S."/>
            <person name="Gentzbittel L."/>
            <person name="Childs K.L."/>
            <person name="Yandell M."/>
            <person name="Gundlach H."/>
            <person name="Mayer K.F."/>
            <person name="Schwartz D.C."/>
            <person name="Town C.D."/>
        </authorList>
    </citation>
    <scope>GENOME REANNOTATION</scope>
    <source>
        <strain evidence="4">A17</strain>
        <strain evidence="6 7">cv. Jemalong A17</strain>
    </source>
</reference>
<dbReference type="Pfam" id="PF13181">
    <property type="entry name" value="TPR_8"/>
    <property type="match status" value="1"/>
</dbReference>
<dbReference type="SUPFAM" id="SSF48452">
    <property type="entry name" value="TPR-like"/>
    <property type="match status" value="1"/>
</dbReference>
<dbReference type="Gene3D" id="1.25.40.10">
    <property type="entry name" value="Tetratricopeptide repeat domain"/>
    <property type="match status" value="2"/>
</dbReference>
<dbReference type="AlphaFoldDB" id="A0A072TTC4"/>
<dbReference type="InterPro" id="IPR038906">
    <property type="entry name" value="TTC36"/>
</dbReference>
<keyword evidence="2" id="KW-0802">TPR repeat</keyword>
<evidence type="ECO:0000313" key="6">
    <source>
        <dbReference type="EnsemblPlants" id="KEH20108"/>
    </source>
</evidence>
<evidence type="ECO:0000313" key="7">
    <source>
        <dbReference type="Proteomes" id="UP000002051"/>
    </source>
</evidence>
<evidence type="ECO:0000313" key="5">
    <source>
        <dbReference type="EMBL" id="RHN41551.1"/>
    </source>
</evidence>
<dbReference type="OrthoDB" id="1870799at2759"/>
<dbReference type="Proteomes" id="UP000002051">
    <property type="component" value="Chromosome 8"/>
</dbReference>
<proteinExistence type="inferred from homology"/>
<dbReference type="EnsemblPlants" id="KEH20108">
    <property type="protein sequence ID" value="KEH20108"/>
    <property type="gene ID" value="MTR_8g068400"/>
</dbReference>
<dbReference type="Gramene" id="rna47885">
    <property type="protein sequence ID" value="RHN41551.1"/>
    <property type="gene ID" value="gene47885"/>
</dbReference>
<keyword evidence="3" id="KW-0812">Transmembrane</keyword>
<protein>
    <submittedName>
        <fullName evidence="5">Putative acetyltransferase A, auxiliary subunit</fullName>
    </submittedName>
    <submittedName>
        <fullName evidence="4">TPR domain protein</fullName>
    </submittedName>
</protein>